<comment type="caution">
    <text evidence="1">The sequence shown here is derived from an EMBL/GenBank/DDBJ whole genome shotgun (WGS) entry which is preliminary data.</text>
</comment>
<evidence type="ECO:0000313" key="2">
    <source>
        <dbReference type="Proteomes" id="UP000028719"/>
    </source>
</evidence>
<proteinExistence type="predicted"/>
<name>A0ABR4UNH6_9FLAO</name>
<evidence type="ECO:0000313" key="1">
    <source>
        <dbReference type="EMBL" id="KFF26534.1"/>
    </source>
</evidence>
<accession>A0ABR4UNH6</accession>
<keyword evidence="2" id="KW-1185">Reference proteome</keyword>
<dbReference type="EMBL" id="JPRI01000003">
    <property type="protein sequence ID" value="KFF26534.1"/>
    <property type="molecule type" value="Genomic_DNA"/>
</dbReference>
<organism evidence="1 2">
    <name type="scientific">Chryseobacterium vrystaatense</name>
    <dbReference type="NCBI Taxonomy" id="307480"/>
    <lineage>
        <taxon>Bacteria</taxon>
        <taxon>Pseudomonadati</taxon>
        <taxon>Bacteroidota</taxon>
        <taxon>Flavobacteriia</taxon>
        <taxon>Flavobacteriales</taxon>
        <taxon>Weeksellaceae</taxon>
        <taxon>Chryseobacterium group</taxon>
        <taxon>Chryseobacterium</taxon>
    </lineage>
</organism>
<evidence type="ECO:0008006" key="3">
    <source>
        <dbReference type="Google" id="ProtNLM"/>
    </source>
</evidence>
<sequence>MIKKMHKKVVSSIILLNLFYSCQSQDSKVVQLDTFDKTFKVDKFYQPRLSKTDEILSSDVKKMDKKAAKKALETAMFSKDTLAFYKTNGRLPAEFYVESTNDWMTRKDKPIKYFGYQYSTVAYDAAKDSLAILNKVVFPSLSMTENNKGEFAYLTATKTSKNKSDFSNILSFLQKNCTRVNIEDTSSDKISCWENKDFYYILSNEDRKEEVISYDSSGNRNSKTTDVTDIRLHIYSKDYVRAMRNENVYLPDYLPAGNGKANK</sequence>
<protein>
    <recommendedName>
        <fullName evidence="3">Lipoprotein</fullName>
    </recommendedName>
</protein>
<dbReference type="Proteomes" id="UP000028719">
    <property type="component" value="Unassembled WGS sequence"/>
</dbReference>
<dbReference type="PROSITE" id="PS51257">
    <property type="entry name" value="PROKAR_LIPOPROTEIN"/>
    <property type="match status" value="1"/>
</dbReference>
<gene>
    <name evidence="1" type="ORF">IW16_11835</name>
</gene>
<reference evidence="1 2" key="1">
    <citation type="submission" date="2014-07" db="EMBL/GenBank/DDBJ databases">
        <title>Genome of Chryseobacterium vrystaatense LMG 22846.</title>
        <authorList>
            <person name="Pipes S.E."/>
            <person name="Stropko S.J."/>
            <person name="Newman J.D."/>
        </authorList>
    </citation>
    <scope>NUCLEOTIDE SEQUENCE [LARGE SCALE GENOMIC DNA]</scope>
    <source>
        <strain evidence="1 2">LMG 22846</strain>
    </source>
</reference>